<evidence type="ECO:0000313" key="4">
    <source>
        <dbReference type="Proteomes" id="UP001409585"/>
    </source>
</evidence>
<dbReference type="SUPFAM" id="SSF51735">
    <property type="entry name" value="NAD(P)-binding Rossmann-fold domains"/>
    <property type="match status" value="1"/>
</dbReference>
<proteinExistence type="inferred from homology"/>
<comment type="similarity">
    <text evidence="2">Belongs to the short-chain dehydrogenases/reductases (SDR) family.</text>
</comment>
<dbReference type="AlphaFoldDB" id="A0AAV3U839"/>
<dbReference type="Gene3D" id="3.40.50.720">
    <property type="entry name" value="NAD(P)-binding Rossmann-like Domain"/>
    <property type="match status" value="1"/>
</dbReference>
<evidence type="ECO:0000256" key="2">
    <source>
        <dbReference type="RuleBase" id="RU000363"/>
    </source>
</evidence>
<evidence type="ECO:0000313" key="3">
    <source>
        <dbReference type="EMBL" id="GAA4955670.1"/>
    </source>
</evidence>
<gene>
    <name evidence="3" type="ORF">GCM10025791_39900</name>
</gene>
<protein>
    <submittedName>
        <fullName evidence="3">3-hydroxyacyl-CoA dehydrogenase</fullName>
    </submittedName>
</protein>
<dbReference type="PROSITE" id="PS00061">
    <property type="entry name" value="ADH_SHORT"/>
    <property type="match status" value="1"/>
</dbReference>
<keyword evidence="4" id="KW-1185">Reference proteome</keyword>
<dbReference type="RefSeq" id="WP_345426562.1">
    <property type="nucleotide sequence ID" value="NZ_AP031496.1"/>
</dbReference>
<evidence type="ECO:0000256" key="1">
    <source>
        <dbReference type="ARBA" id="ARBA00023002"/>
    </source>
</evidence>
<organism evidence="3 4">
    <name type="scientific">Halioxenophilus aromaticivorans</name>
    <dbReference type="NCBI Taxonomy" id="1306992"/>
    <lineage>
        <taxon>Bacteria</taxon>
        <taxon>Pseudomonadati</taxon>
        <taxon>Pseudomonadota</taxon>
        <taxon>Gammaproteobacteria</taxon>
        <taxon>Alteromonadales</taxon>
        <taxon>Alteromonadaceae</taxon>
        <taxon>Halioxenophilus</taxon>
    </lineage>
</organism>
<dbReference type="InterPro" id="IPR036291">
    <property type="entry name" value="NAD(P)-bd_dom_sf"/>
</dbReference>
<dbReference type="PRINTS" id="PR00080">
    <property type="entry name" value="SDRFAMILY"/>
</dbReference>
<dbReference type="Pfam" id="PF00106">
    <property type="entry name" value="adh_short"/>
    <property type="match status" value="1"/>
</dbReference>
<comment type="caution">
    <text evidence="3">The sequence shown here is derived from an EMBL/GenBank/DDBJ whole genome shotgun (WGS) entry which is preliminary data.</text>
</comment>
<reference evidence="4" key="1">
    <citation type="journal article" date="2019" name="Int. J. Syst. Evol. Microbiol.">
        <title>The Global Catalogue of Microorganisms (GCM) 10K type strain sequencing project: providing services to taxonomists for standard genome sequencing and annotation.</title>
        <authorList>
            <consortium name="The Broad Institute Genomics Platform"/>
            <consortium name="The Broad Institute Genome Sequencing Center for Infectious Disease"/>
            <person name="Wu L."/>
            <person name="Ma J."/>
        </authorList>
    </citation>
    <scope>NUCLEOTIDE SEQUENCE [LARGE SCALE GENOMIC DNA]</scope>
    <source>
        <strain evidence="4">JCM 19134</strain>
    </source>
</reference>
<name>A0AAV3U839_9ALTE</name>
<dbReference type="InterPro" id="IPR002347">
    <property type="entry name" value="SDR_fam"/>
</dbReference>
<accession>A0AAV3U839</accession>
<dbReference type="Proteomes" id="UP001409585">
    <property type="component" value="Unassembled WGS sequence"/>
</dbReference>
<dbReference type="GO" id="GO:0016491">
    <property type="term" value="F:oxidoreductase activity"/>
    <property type="evidence" value="ECO:0007669"/>
    <property type="project" value="UniProtKB-KW"/>
</dbReference>
<dbReference type="EMBL" id="BAABLX010000070">
    <property type="protein sequence ID" value="GAA4955670.1"/>
    <property type="molecule type" value="Genomic_DNA"/>
</dbReference>
<sequence length="258" mass="27095">MELKDKVVVITGGVSGLGQATARYMVGEKRAKVALLDLNEEAGAAMVEELGEANAIFCQTDVTSEESIDAAIAAIMDKFSAIHMDVNAAGIPLPCKILDREGKASSLAKYATVINVNLMGVFNVMAKCAEQMARNEPDENGERGVIVNVSSGAAFEGQIGQSAYSGSKAGVNGMNIPAARELGPLGIRVNSIAPGLFGTPLVKGLDQKVQDSLIAMCEAPKRMGEVDEFAHACAFLAENGYMNGRVLRLDAATVMQAR</sequence>
<dbReference type="PANTHER" id="PTHR43658:SF8">
    <property type="entry name" value="17-BETA-HYDROXYSTEROID DEHYDROGENASE 14-RELATED"/>
    <property type="match status" value="1"/>
</dbReference>
<dbReference type="PANTHER" id="PTHR43658">
    <property type="entry name" value="SHORT-CHAIN DEHYDROGENASE/REDUCTASE"/>
    <property type="match status" value="1"/>
</dbReference>
<keyword evidence="1" id="KW-0560">Oxidoreductase</keyword>
<dbReference type="PRINTS" id="PR00081">
    <property type="entry name" value="GDHRDH"/>
</dbReference>
<dbReference type="InterPro" id="IPR020904">
    <property type="entry name" value="Sc_DH/Rdtase_CS"/>
</dbReference>